<dbReference type="InterPro" id="IPR010562">
    <property type="entry name" value="Haemolymph_juvenile_hormone-bd"/>
</dbReference>
<reference evidence="2" key="1">
    <citation type="submission" date="2025-08" db="UniProtKB">
        <authorList>
            <consortium name="RefSeq"/>
        </authorList>
    </citation>
    <scope>IDENTIFICATION</scope>
    <source>
        <tissue evidence="2">Whole organism</tissue>
    </source>
</reference>
<protein>
    <submittedName>
        <fullName evidence="2">Uncharacterized protein LOC108670065</fullName>
    </submittedName>
</protein>
<dbReference type="GeneID" id="108670065"/>
<evidence type="ECO:0000313" key="1">
    <source>
        <dbReference type="Proteomes" id="UP000694843"/>
    </source>
</evidence>
<dbReference type="RefSeq" id="XP_018013008.1">
    <property type="nucleotide sequence ID" value="XM_018157519.1"/>
</dbReference>
<organism evidence="1 2">
    <name type="scientific">Hyalella azteca</name>
    <name type="common">Amphipod</name>
    <dbReference type="NCBI Taxonomy" id="294128"/>
    <lineage>
        <taxon>Eukaryota</taxon>
        <taxon>Metazoa</taxon>
        <taxon>Ecdysozoa</taxon>
        <taxon>Arthropoda</taxon>
        <taxon>Crustacea</taxon>
        <taxon>Multicrustacea</taxon>
        <taxon>Malacostraca</taxon>
        <taxon>Eumalacostraca</taxon>
        <taxon>Peracarida</taxon>
        <taxon>Amphipoda</taxon>
        <taxon>Senticaudata</taxon>
        <taxon>Talitrida</taxon>
        <taxon>Talitroidea</taxon>
        <taxon>Hyalellidae</taxon>
        <taxon>Hyalella</taxon>
    </lineage>
</organism>
<dbReference type="PANTHER" id="PTHR11008:SF41">
    <property type="entry name" value="RE70318P"/>
    <property type="match status" value="1"/>
</dbReference>
<dbReference type="AlphaFoldDB" id="A0A8B7NHA1"/>
<dbReference type="KEGG" id="hazt:108670065"/>
<dbReference type="InterPro" id="IPR038606">
    <property type="entry name" value="To_sf"/>
</dbReference>
<name>A0A8B7NHA1_HYAAZ</name>
<sequence>MEFAVMEFAGMEFAGMEFAGMEFAGMEFAIMEFAIMEFRRPHPILLTGIPQLQLPPLDPYHLSPFTFNQLQGPLQMSASFDDIVITGLSKFNLHYFDWNYSLRKMFLGATIPTLIAKGKYNIMGRIFGLPLQAAGAYSTIMNGIEVEAESDLDTLAKFSAYLII</sequence>
<dbReference type="PANTHER" id="PTHR11008">
    <property type="entry name" value="PROTEIN TAKEOUT-LIKE PROTEIN"/>
    <property type="match status" value="1"/>
</dbReference>
<accession>A0A8B7NHA1</accession>
<dbReference type="OrthoDB" id="7419171at2759"/>
<gene>
    <name evidence="2" type="primary">LOC108670065</name>
</gene>
<dbReference type="Proteomes" id="UP000694843">
    <property type="component" value="Unplaced"/>
</dbReference>
<dbReference type="Gene3D" id="3.15.10.30">
    <property type="entry name" value="Haemolymph juvenile hormone binding protein"/>
    <property type="match status" value="1"/>
</dbReference>
<keyword evidence="1" id="KW-1185">Reference proteome</keyword>
<dbReference type="Pfam" id="PF06585">
    <property type="entry name" value="JHBP"/>
    <property type="match status" value="1"/>
</dbReference>
<evidence type="ECO:0000313" key="2">
    <source>
        <dbReference type="RefSeq" id="XP_018013008.1"/>
    </source>
</evidence>
<proteinExistence type="predicted"/>